<keyword evidence="1" id="KW-0560">Oxidoreductase</keyword>
<dbReference type="InterPro" id="IPR050129">
    <property type="entry name" value="Zn_alcohol_dh"/>
</dbReference>
<gene>
    <name evidence="4" type="ORF">FIE12Z_1767</name>
</gene>
<sequence>MQSPAAEKTIAQNVPTICHNYVNEDTTPGLARMAFMRPMQCFVTEILLGVTPAEASVATDAVSTAYHAIMRRGEVKKKETVFLFGLGGLGFNALQILLYIGARVIISDIRQDLLDEAKHLGIPSSDIVPVETFPQDFILENGLSGKIDTVLDFVGTHQTFEDAQHIDSVRRGGKLLCIGSLDTENTIHMKIGTRKRLSFIFSYGAQVEDLKQVLDLIAAGHIRPRVETRNIPEFEQVLEELVEGKIKSRVALLHE</sequence>
<dbReference type="PANTHER" id="PTHR43401:SF2">
    <property type="entry name" value="L-THREONINE 3-DEHYDROGENASE"/>
    <property type="match status" value="1"/>
</dbReference>
<dbReference type="InterPro" id="IPR036291">
    <property type="entry name" value="NAD(P)-bd_dom_sf"/>
</dbReference>
<accession>A0A395N229</accession>
<comment type="caution">
    <text evidence="4">The sequence shown here is derived from an EMBL/GenBank/DDBJ whole genome shotgun (WGS) entry which is preliminary data.</text>
</comment>
<dbReference type="Proteomes" id="UP000265631">
    <property type="component" value="Unassembled WGS sequence"/>
</dbReference>
<protein>
    <submittedName>
        <fullName evidence="4">Alcohol dehydrogenase</fullName>
    </submittedName>
</protein>
<dbReference type="STRING" id="2594813.A0A395N229"/>
<dbReference type="Gene3D" id="3.90.180.10">
    <property type="entry name" value="Medium-chain alcohol dehydrogenases, catalytic domain"/>
    <property type="match status" value="1"/>
</dbReference>
<name>A0A395N229_9HYPO</name>
<evidence type="ECO:0000259" key="3">
    <source>
        <dbReference type="Pfam" id="PF00107"/>
    </source>
</evidence>
<dbReference type="PANTHER" id="PTHR43401">
    <property type="entry name" value="L-THREONINE 3-DEHYDROGENASE"/>
    <property type="match status" value="1"/>
</dbReference>
<keyword evidence="2" id="KW-0472">Membrane</keyword>
<dbReference type="InterPro" id="IPR013149">
    <property type="entry name" value="ADH-like_C"/>
</dbReference>
<dbReference type="AlphaFoldDB" id="A0A395N229"/>
<keyword evidence="2" id="KW-0812">Transmembrane</keyword>
<dbReference type="SUPFAM" id="SSF51735">
    <property type="entry name" value="NAD(P)-binding Rossmann-fold domains"/>
    <property type="match status" value="1"/>
</dbReference>
<evidence type="ECO:0000313" key="5">
    <source>
        <dbReference type="Proteomes" id="UP000265631"/>
    </source>
</evidence>
<feature type="transmembrane region" description="Helical" evidence="2">
    <location>
        <begin position="80"/>
        <end position="102"/>
    </location>
</feature>
<evidence type="ECO:0000256" key="2">
    <source>
        <dbReference type="SAM" id="Phobius"/>
    </source>
</evidence>
<evidence type="ECO:0000256" key="1">
    <source>
        <dbReference type="ARBA" id="ARBA00023002"/>
    </source>
</evidence>
<dbReference type="EMBL" id="PXXK01000033">
    <property type="protein sequence ID" value="RFN54020.1"/>
    <property type="molecule type" value="Genomic_DNA"/>
</dbReference>
<proteinExistence type="predicted"/>
<dbReference type="Gene3D" id="3.40.50.720">
    <property type="entry name" value="NAD(P)-binding Rossmann-like Domain"/>
    <property type="match status" value="1"/>
</dbReference>
<evidence type="ECO:0000313" key="4">
    <source>
        <dbReference type="EMBL" id="RFN54020.1"/>
    </source>
</evidence>
<dbReference type="Pfam" id="PF00107">
    <property type="entry name" value="ADH_zinc_N"/>
    <property type="match status" value="1"/>
</dbReference>
<feature type="domain" description="Alcohol dehydrogenase-like C-terminal" evidence="3">
    <location>
        <begin position="88"/>
        <end position="218"/>
    </location>
</feature>
<keyword evidence="2" id="KW-1133">Transmembrane helix</keyword>
<keyword evidence="5" id="KW-1185">Reference proteome</keyword>
<dbReference type="GO" id="GO:0016491">
    <property type="term" value="F:oxidoreductase activity"/>
    <property type="evidence" value="ECO:0007669"/>
    <property type="project" value="UniProtKB-KW"/>
</dbReference>
<organism evidence="4 5">
    <name type="scientific">Fusarium flagelliforme</name>
    <dbReference type="NCBI Taxonomy" id="2675880"/>
    <lineage>
        <taxon>Eukaryota</taxon>
        <taxon>Fungi</taxon>
        <taxon>Dikarya</taxon>
        <taxon>Ascomycota</taxon>
        <taxon>Pezizomycotina</taxon>
        <taxon>Sordariomycetes</taxon>
        <taxon>Hypocreomycetidae</taxon>
        <taxon>Hypocreales</taxon>
        <taxon>Nectriaceae</taxon>
        <taxon>Fusarium</taxon>
        <taxon>Fusarium incarnatum-equiseti species complex</taxon>
    </lineage>
</organism>
<reference evidence="4 5" key="1">
    <citation type="journal article" date="2018" name="PLoS Pathog.">
        <title>Evolution of structural diversity of trichothecenes, a family of toxins produced by plant pathogenic and entomopathogenic fungi.</title>
        <authorList>
            <person name="Proctor R.H."/>
            <person name="McCormick S.P."/>
            <person name="Kim H.S."/>
            <person name="Cardoza R.E."/>
            <person name="Stanley A.M."/>
            <person name="Lindo L."/>
            <person name="Kelly A."/>
            <person name="Brown D.W."/>
            <person name="Lee T."/>
            <person name="Vaughan M.M."/>
            <person name="Alexander N.J."/>
            <person name="Busman M."/>
            <person name="Gutierrez S."/>
        </authorList>
    </citation>
    <scope>NUCLEOTIDE SEQUENCE [LARGE SCALE GENOMIC DNA]</scope>
    <source>
        <strain evidence="4 5">NRRL 13405</strain>
    </source>
</reference>